<feature type="domain" description="PAS" evidence="8">
    <location>
        <begin position="63"/>
        <end position="136"/>
    </location>
</feature>
<gene>
    <name evidence="10" type="ORF">Cri9333_0034</name>
</gene>
<dbReference type="InterPro" id="IPR036097">
    <property type="entry name" value="HisK_dim/P_sf"/>
</dbReference>
<dbReference type="Gene3D" id="3.30.565.10">
    <property type="entry name" value="Histidine kinase-like ATPase, C-terminal domain"/>
    <property type="match status" value="1"/>
</dbReference>
<keyword evidence="5" id="KW-0902">Two-component regulatory system</keyword>
<dbReference type="Gene3D" id="3.30.450.20">
    <property type="entry name" value="PAS domain"/>
    <property type="match status" value="2"/>
</dbReference>
<dbReference type="InterPro" id="IPR029016">
    <property type="entry name" value="GAF-like_dom_sf"/>
</dbReference>
<dbReference type="PROSITE" id="PS50109">
    <property type="entry name" value="HIS_KIN"/>
    <property type="match status" value="1"/>
</dbReference>
<dbReference type="InterPro" id="IPR003594">
    <property type="entry name" value="HATPase_dom"/>
</dbReference>
<dbReference type="InterPro" id="IPR000700">
    <property type="entry name" value="PAS-assoc_C"/>
</dbReference>
<keyword evidence="6" id="KW-0175">Coiled coil</keyword>
<dbReference type="Pfam" id="PF01590">
    <property type="entry name" value="GAF"/>
    <property type="match status" value="2"/>
</dbReference>
<dbReference type="RefSeq" id="WP_015201181.1">
    <property type="nucleotide sequence ID" value="NC_019753.1"/>
</dbReference>
<dbReference type="SUPFAM" id="SSF55785">
    <property type="entry name" value="PYP-like sensor domain (PAS domain)"/>
    <property type="match status" value="2"/>
</dbReference>
<keyword evidence="11" id="KW-1185">Reference proteome</keyword>
<dbReference type="CDD" id="cd00130">
    <property type="entry name" value="PAS"/>
    <property type="match status" value="2"/>
</dbReference>
<dbReference type="CDD" id="cd00082">
    <property type="entry name" value="HisKA"/>
    <property type="match status" value="1"/>
</dbReference>
<feature type="coiled-coil region" evidence="6">
    <location>
        <begin position="682"/>
        <end position="712"/>
    </location>
</feature>
<dbReference type="eggNOG" id="COG2203">
    <property type="taxonomic scope" value="Bacteria"/>
</dbReference>
<dbReference type="InterPro" id="IPR000014">
    <property type="entry name" value="PAS"/>
</dbReference>
<dbReference type="SMART" id="SM00086">
    <property type="entry name" value="PAC"/>
    <property type="match status" value="1"/>
</dbReference>
<feature type="domain" description="PAC" evidence="9">
    <location>
        <begin position="137"/>
        <end position="191"/>
    </location>
</feature>
<dbReference type="SUPFAM" id="SSF47384">
    <property type="entry name" value="Homodimeric domain of signal transducing histidine kinase"/>
    <property type="match status" value="1"/>
</dbReference>
<dbReference type="SMART" id="SM00091">
    <property type="entry name" value="PAS"/>
    <property type="match status" value="2"/>
</dbReference>
<dbReference type="PRINTS" id="PR00344">
    <property type="entry name" value="BCTRLSENSOR"/>
</dbReference>
<dbReference type="InterPro" id="IPR005467">
    <property type="entry name" value="His_kinase_dom"/>
</dbReference>
<dbReference type="InterPro" id="IPR036890">
    <property type="entry name" value="HATPase_C_sf"/>
</dbReference>
<dbReference type="Proteomes" id="UP000010472">
    <property type="component" value="Chromosome"/>
</dbReference>
<dbReference type="PATRIC" id="fig|1173022.3.peg.36"/>
<dbReference type="KEGG" id="cep:Cri9333_0034"/>
<evidence type="ECO:0000256" key="1">
    <source>
        <dbReference type="ARBA" id="ARBA00000085"/>
    </source>
</evidence>
<dbReference type="eggNOG" id="COG2202">
    <property type="taxonomic scope" value="Bacteria"/>
</dbReference>
<dbReference type="InterPro" id="IPR004358">
    <property type="entry name" value="Sig_transdc_His_kin-like_C"/>
</dbReference>
<evidence type="ECO:0000313" key="10">
    <source>
        <dbReference type="EMBL" id="AFZ11037.1"/>
    </source>
</evidence>
<evidence type="ECO:0000256" key="2">
    <source>
        <dbReference type="ARBA" id="ARBA00012438"/>
    </source>
</evidence>
<dbReference type="SUPFAM" id="SSF55781">
    <property type="entry name" value="GAF domain-like"/>
    <property type="match status" value="2"/>
</dbReference>
<dbReference type="NCBIfam" id="TIGR00229">
    <property type="entry name" value="sensory_box"/>
    <property type="match status" value="2"/>
</dbReference>
<dbReference type="InterPro" id="IPR003661">
    <property type="entry name" value="HisK_dim/P_dom"/>
</dbReference>
<dbReference type="SUPFAM" id="SSF55874">
    <property type="entry name" value="ATPase domain of HSP90 chaperone/DNA topoisomerase II/histidine kinase"/>
    <property type="match status" value="1"/>
</dbReference>
<evidence type="ECO:0000259" key="9">
    <source>
        <dbReference type="PROSITE" id="PS50113"/>
    </source>
</evidence>
<evidence type="ECO:0000256" key="4">
    <source>
        <dbReference type="ARBA" id="ARBA00022777"/>
    </source>
</evidence>
<evidence type="ECO:0000259" key="8">
    <source>
        <dbReference type="PROSITE" id="PS50112"/>
    </source>
</evidence>
<dbReference type="InterPro" id="IPR013656">
    <property type="entry name" value="PAS_4"/>
</dbReference>
<evidence type="ECO:0000256" key="3">
    <source>
        <dbReference type="ARBA" id="ARBA00022553"/>
    </source>
</evidence>
<accession>K9VUA3</accession>
<dbReference type="InterPro" id="IPR001610">
    <property type="entry name" value="PAC"/>
</dbReference>
<evidence type="ECO:0000313" key="11">
    <source>
        <dbReference type="Proteomes" id="UP000010472"/>
    </source>
</evidence>
<protein>
    <recommendedName>
        <fullName evidence="2">histidine kinase</fullName>
        <ecNumber evidence="2">2.7.13.3</ecNumber>
    </recommendedName>
</protein>
<keyword evidence="4 10" id="KW-0418">Kinase</keyword>
<dbReference type="Gene3D" id="3.30.450.40">
    <property type="match status" value="2"/>
</dbReference>
<dbReference type="GO" id="GO:0000155">
    <property type="term" value="F:phosphorelay sensor kinase activity"/>
    <property type="evidence" value="ECO:0007669"/>
    <property type="project" value="InterPro"/>
</dbReference>
<evidence type="ECO:0000256" key="6">
    <source>
        <dbReference type="SAM" id="Coils"/>
    </source>
</evidence>
<keyword evidence="4 10" id="KW-0808">Transferase</keyword>
<dbReference type="STRING" id="1173022.Cri9333_0034"/>
<dbReference type="AlphaFoldDB" id="K9VUA3"/>
<dbReference type="Pfam" id="PF02518">
    <property type="entry name" value="HATPase_c"/>
    <property type="match status" value="1"/>
</dbReference>
<dbReference type="Pfam" id="PF13426">
    <property type="entry name" value="PAS_9"/>
    <property type="match status" value="1"/>
</dbReference>
<dbReference type="eggNOG" id="COG4191">
    <property type="taxonomic scope" value="Bacteria"/>
</dbReference>
<dbReference type="PROSITE" id="PS50112">
    <property type="entry name" value="PAS"/>
    <property type="match status" value="2"/>
</dbReference>
<comment type="catalytic activity">
    <reaction evidence="1">
        <text>ATP + protein L-histidine = ADP + protein N-phospho-L-histidine.</text>
        <dbReference type="EC" id="2.7.13.3"/>
    </reaction>
</comment>
<feature type="coiled-coil region" evidence="6">
    <location>
        <begin position="176"/>
        <end position="213"/>
    </location>
</feature>
<sequence length="973" mass="109278">MVSYGDERRREENLDNLLAEPGLRMFFPNYSETVKGEDSQASELDEVAERERYEEVLRQAAGENLQLGQAVISVSDGIIITDPHQPNNPIIYINPAFTKITGYTAQDILGENCRCLQGKETDPQAIELIREAISKKEPVQVTLLNYRKDGQPFWNELKISPVFSDQENLLYFIGIQTDITERKRAEEERVQLLQREQAARAEAEAERNRTANILEGITDAFYVLDHQWRFSYLNSHAEQLLFKTKEELIGKSIWEEFPELINSKFDRELHRAVTRNVTVHFEAFYTELEAWLEVRVYPYKDGLSVYFRDITIAKKSEESLLERSRISTLEAEVGATLGQGGTTLTETLHRCSEAMVQHLEAEFVGIWTYNPGSNTLDLQAYAGQEEIGNWVAGRQISSHPRIPLEGSMVGFVAQTQQIYLTQDSGQRFKGGLESRVYNGEVAESCLVIPDIYLASAPLIVEEKLVGVIAVVMQQNFNEAVIDMLGWMAHAFGVAIDRFWAREALSSRREALLFRLASQIRKSLDLDTILGTAVNEIRSLLQIDLCQYLWFFSHPTQPSLMVTHEAKASPTLRSKLAEAMPQKLAPLAHKIQNLQVMRVDDVADDTNLDAEAKALLSNLGITSALLLPLETPHAGQRGAIICTHGNGQRPWSDNEVDLLQAVVDQVAIAIDQAEVYAQSRAAALAAQSQTSQLEQAMNELKQTESRLIQSEKMSGLGQMVAGIAHEINNPVNFITGNLTHTSTYIRDLLDLIELYRKHYPNPDPEIEDQAEEVDLDFLIDDLPKLLSSMQVGADRIRQIVLSLRNFSRLDEADMKPVDIHEGIDSTLLILHNRLKANANYRGVEIIKEYGKLPLVDCYPSQLNQVFMNIISNGIDALETSEVKPPQPTIRIRTEMSDDGKTVIIRIADNGSGMPPDVLKRLFDPFFTTKPVGKGTGLGLSISYQIIEKHHGILRCESELGKGAAFVIEIPLNQN</sequence>
<dbReference type="Gene3D" id="1.10.287.130">
    <property type="match status" value="1"/>
</dbReference>
<dbReference type="PROSITE" id="PS50113">
    <property type="entry name" value="PAC"/>
    <property type="match status" value="1"/>
</dbReference>
<dbReference type="EMBL" id="CP003620">
    <property type="protein sequence ID" value="AFZ11037.1"/>
    <property type="molecule type" value="Genomic_DNA"/>
</dbReference>
<dbReference type="SMART" id="SM00387">
    <property type="entry name" value="HATPase_c"/>
    <property type="match status" value="1"/>
</dbReference>
<dbReference type="PANTHER" id="PTHR43065">
    <property type="entry name" value="SENSOR HISTIDINE KINASE"/>
    <property type="match status" value="1"/>
</dbReference>
<dbReference type="EC" id="2.7.13.3" evidence="2"/>
<feature type="domain" description="Histidine kinase" evidence="7">
    <location>
        <begin position="721"/>
        <end position="972"/>
    </location>
</feature>
<dbReference type="HOGENOM" id="CLU_000445_114_39_3"/>
<proteinExistence type="predicted"/>
<reference evidence="10 11" key="1">
    <citation type="submission" date="2012-06" db="EMBL/GenBank/DDBJ databases">
        <title>Finished chromosome of genome of Crinalium epipsammum PCC 9333.</title>
        <authorList>
            <consortium name="US DOE Joint Genome Institute"/>
            <person name="Gugger M."/>
            <person name="Coursin T."/>
            <person name="Rippka R."/>
            <person name="Tandeau De Marsac N."/>
            <person name="Huntemann M."/>
            <person name="Wei C.-L."/>
            <person name="Han J."/>
            <person name="Detter J.C."/>
            <person name="Han C."/>
            <person name="Tapia R."/>
            <person name="Davenport K."/>
            <person name="Daligault H."/>
            <person name="Erkkila T."/>
            <person name="Gu W."/>
            <person name="Munk A.C.C."/>
            <person name="Teshima H."/>
            <person name="Xu Y."/>
            <person name="Chain P."/>
            <person name="Chen A."/>
            <person name="Krypides N."/>
            <person name="Mavromatis K."/>
            <person name="Markowitz V."/>
            <person name="Szeto E."/>
            <person name="Ivanova N."/>
            <person name="Mikhailova N."/>
            <person name="Ovchinnikova G."/>
            <person name="Pagani I."/>
            <person name="Pati A."/>
            <person name="Goodwin L."/>
            <person name="Peters L."/>
            <person name="Pitluck S."/>
            <person name="Woyke T."/>
            <person name="Kerfeld C."/>
        </authorList>
    </citation>
    <scope>NUCLEOTIDE SEQUENCE [LARGE SCALE GENOMIC DNA]</scope>
    <source>
        <strain evidence="10 11">PCC 9333</strain>
    </source>
</reference>
<evidence type="ECO:0000259" key="7">
    <source>
        <dbReference type="PROSITE" id="PS50109"/>
    </source>
</evidence>
<name>K9VUA3_9CYAN</name>
<dbReference type="InterPro" id="IPR035965">
    <property type="entry name" value="PAS-like_dom_sf"/>
</dbReference>
<dbReference type="PANTHER" id="PTHR43065:SF50">
    <property type="entry name" value="HISTIDINE KINASE"/>
    <property type="match status" value="1"/>
</dbReference>
<keyword evidence="3" id="KW-0597">Phosphoprotein</keyword>
<evidence type="ECO:0000256" key="5">
    <source>
        <dbReference type="ARBA" id="ARBA00023012"/>
    </source>
</evidence>
<organism evidence="10 11">
    <name type="scientific">Crinalium epipsammum PCC 9333</name>
    <dbReference type="NCBI Taxonomy" id="1173022"/>
    <lineage>
        <taxon>Bacteria</taxon>
        <taxon>Bacillati</taxon>
        <taxon>Cyanobacteriota</taxon>
        <taxon>Cyanophyceae</taxon>
        <taxon>Gomontiellales</taxon>
        <taxon>Gomontiellaceae</taxon>
        <taxon>Crinalium</taxon>
    </lineage>
</organism>
<dbReference type="SMART" id="SM00065">
    <property type="entry name" value="GAF"/>
    <property type="match status" value="2"/>
</dbReference>
<dbReference type="Pfam" id="PF08448">
    <property type="entry name" value="PAS_4"/>
    <property type="match status" value="1"/>
</dbReference>
<feature type="domain" description="PAS" evidence="8">
    <location>
        <begin position="206"/>
        <end position="276"/>
    </location>
</feature>
<dbReference type="InterPro" id="IPR003018">
    <property type="entry name" value="GAF"/>
</dbReference>